<proteinExistence type="predicted"/>
<evidence type="ECO:0000256" key="2">
    <source>
        <dbReference type="SAM" id="MobiDB-lite"/>
    </source>
</evidence>
<feature type="region of interest" description="Disordered" evidence="2">
    <location>
        <begin position="152"/>
        <end position="181"/>
    </location>
</feature>
<dbReference type="SUPFAM" id="SSF53187">
    <property type="entry name" value="Zn-dependent exopeptidases"/>
    <property type="match status" value="1"/>
</dbReference>
<dbReference type="CDD" id="cd02696">
    <property type="entry name" value="MurNAc-LAA"/>
    <property type="match status" value="1"/>
</dbReference>
<feature type="domain" description="MurNAc-LAA" evidence="3">
    <location>
        <begin position="507"/>
        <end position="618"/>
    </location>
</feature>
<reference evidence="4" key="1">
    <citation type="submission" date="2024-07" db="EMBL/GenBank/DDBJ databases">
        <authorList>
            <person name="Kim Y.J."/>
            <person name="Jeong J.Y."/>
        </authorList>
    </citation>
    <scope>NUCLEOTIDE SEQUENCE</scope>
    <source>
        <strain evidence="4">GIHE-MW2</strain>
    </source>
</reference>
<dbReference type="InterPro" id="IPR002508">
    <property type="entry name" value="MurNAc-LAA_cat"/>
</dbReference>
<sequence>MVSENMNNVTPSLRVKAFPQTQVGKNILLKGVLPTLAGLLMLATPAEAARLQSWQFQSNQNRLSFTTAGGVQPRAQLLANPTRLVIDLPGTTIGQSPRSQYLGGAIKEIRVGQFESDTARIVVEFAEGYTVDPTQVQFDGLSASEWTVQIPTPQRIGTGGSPAPNGAANSSSNGSRGAGSTNAQTIVQNVQVSEQGIVLSTSGQLPRIEKNFAADGSWMTISIFGATLSPDFRTPNQNMSGLGVSRVQVTPGLGSAPVVRVTLDMSDRAQAWDAQVSSAGAVLLWPQGGMRPSISQGSDLSIIESVELSKNGTELVIKADRPLTYSSGWDTPMAYRITIPGAQIGSGVRLPNFSASNGVLAVEQRQDDEETVTLLVKPNPNFLIASNSIYQPSSQQIALQLQPKQSAVVTPVPGNNRDNSSYPQPITQPRQTTPSPQTRPIQQGRVVVVIDPGHGGNDTGAIGIGGLREIDVVLPISKQVRDILEQNGVQVVMTREYDQEVELEPRTQLANRVNADLFISIHANAIDMTRPDVNGIETYYFQSRSGQLLAQYIHNSILQTTGSPNRGVREARFYVLRHTQMPAVLVEVGFVTGAQDAAKLADPAYRSLMAEAIARGILQYMQRNL</sequence>
<dbReference type="PANTHER" id="PTHR30404">
    <property type="entry name" value="N-ACETYLMURAMOYL-L-ALANINE AMIDASE"/>
    <property type="match status" value="1"/>
</dbReference>
<dbReference type="EMBL" id="CP159837">
    <property type="protein sequence ID" value="XCM35579.1"/>
    <property type="molecule type" value="Genomic_DNA"/>
</dbReference>
<feature type="region of interest" description="Disordered" evidence="2">
    <location>
        <begin position="408"/>
        <end position="442"/>
    </location>
</feature>
<feature type="compositionally biased region" description="Low complexity" evidence="2">
    <location>
        <begin position="161"/>
        <end position="181"/>
    </location>
</feature>
<gene>
    <name evidence="4" type="ORF">ABWT76_004270</name>
</gene>
<evidence type="ECO:0000256" key="1">
    <source>
        <dbReference type="ARBA" id="ARBA00022801"/>
    </source>
</evidence>
<dbReference type="InterPro" id="IPR021731">
    <property type="entry name" value="AMIN_dom"/>
</dbReference>
<feature type="compositionally biased region" description="Low complexity" evidence="2">
    <location>
        <begin position="423"/>
        <end position="442"/>
    </location>
</feature>
<dbReference type="GO" id="GO:0030288">
    <property type="term" value="C:outer membrane-bounded periplasmic space"/>
    <property type="evidence" value="ECO:0007669"/>
    <property type="project" value="TreeGrafter"/>
</dbReference>
<dbReference type="AlphaFoldDB" id="A0AAU8JBJ8"/>
<evidence type="ECO:0000259" key="3">
    <source>
        <dbReference type="SMART" id="SM00646"/>
    </source>
</evidence>
<dbReference type="InterPro" id="IPR050695">
    <property type="entry name" value="N-acetylmuramoyl_amidase_3"/>
</dbReference>
<dbReference type="GO" id="GO:0009253">
    <property type="term" value="P:peptidoglycan catabolic process"/>
    <property type="evidence" value="ECO:0007669"/>
    <property type="project" value="InterPro"/>
</dbReference>
<name>A0AAU8JBJ8_9CYAN</name>
<protein>
    <submittedName>
        <fullName evidence="4">N-acetylmuramoyl-L-alanine amidase</fullName>
    </submittedName>
</protein>
<dbReference type="Pfam" id="PF11741">
    <property type="entry name" value="AMIN"/>
    <property type="match status" value="1"/>
</dbReference>
<dbReference type="RefSeq" id="WP_354634927.1">
    <property type="nucleotide sequence ID" value="NZ_CP159837.1"/>
</dbReference>
<dbReference type="PANTHER" id="PTHR30404:SF0">
    <property type="entry name" value="N-ACETYLMURAMOYL-L-ALANINE AMIDASE AMIC"/>
    <property type="match status" value="1"/>
</dbReference>
<accession>A0AAU8JBJ8</accession>
<keyword evidence="1" id="KW-0378">Hydrolase</keyword>
<dbReference type="GO" id="GO:0008745">
    <property type="term" value="F:N-acetylmuramoyl-L-alanine amidase activity"/>
    <property type="evidence" value="ECO:0007669"/>
    <property type="project" value="InterPro"/>
</dbReference>
<dbReference type="Gene3D" id="3.40.630.40">
    <property type="entry name" value="Zn-dependent exopeptidases"/>
    <property type="match status" value="1"/>
</dbReference>
<dbReference type="Pfam" id="PF01520">
    <property type="entry name" value="Amidase_3"/>
    <property type="match status" value="1"/>
</dbReference>
<dbReference type="Gene3D" id="2.60.40.3500">
    <property type="match status" value="1"/>
</dbReference>
<organism evidence="4">
    <name type="scientific">Planktothricoides raciborskii GIHE-MW2</name>
    <dbReference type="NCBI Taxonomy" id="2792601"/>
    <lineage>
        <taxon>Bacteria</taxon>
        <taxon>Bacillati</taxon>
        <taxon>Cyanobacteriota</taxon>
        <taxon>Cyanophyceae</taxon>
        <taxon>Oscillatoriophycideae</taxon>
        <taxon>Oscillatoriales</taxon>
        <taxon>Oscillatoriaceae</taxon>
        <taxon>Planktothricoides</taxon>
    </lineage>
</organism>
<evidence type="ECO:0000313" key="4">
    <source>
        <dbReference type="EMBL" id="XCM35579.1"/>
    </source>
</evidence>
<dbReference type="SMART" id="SM00646">
    <property type="entry name" value="Ami_3"/>
    <property type="match status" value="1"/>
</dbReference>